<organism evidence="1 2">
    <name type="scientific">Polychaeton citri CBS 116435</name>
    <dbReference type="NCBI Taxonomy" id="1314669"/>
    <lineage>
        <taxon>Eukaryota</taxon>
        <taxon>Fungi</taxon>
        <taxon>Dikarya</taxon>
        <taxon>Ascomycota</taxon>
        <taxon>Pezizomycotina</taxon>
        <taxon>Dothideomycetes</taxon>
        <taxon>Dothideomycetidae</taxon>
        <taxon>Capnodiales</taxon>
        <taxon>Capnodiaceae</taxon>
        <taxon>Polychaeton</taxon>
    </lineage>
</organism>
<gene>
    <name evidence="1" type="ORF">K431DRAFT_113321</name>
</gene>
<reference evidence="1" key="1">
    <citation type="journal article" date="2020" name="Stud. Mycol.">
        <title>101 Dothideomycetes genomes: a test case for predicting lifestyles and emergence of pathogens.</title>
        <authorList>
            <person name="Haridas S."/>
            <person name="Albert R."/>
            <person name="Binder M."/>
            <person name="Bloem J."/>
            <person name="Labutti K."/>
            <person name="Salamov A."/>
            <person name="Andreopoulos B."/>
            <person name="Baker S."/>
            <person name="Barry K."/>
            <person name="Bills G."/>
            <person name="Bluhm B."/>
            <person name="Cannon C."/>
            <person name="Castanera R."/>
            <person name="Culley D."/>
            <person name="Daum C."/>
            <person name="Ezra D."/>
            <person name="Gonzalez J."/>
            <person name="Henrissat B."/>
            <person name="Kuo A."/>
            <person name="Liang C."/>
            <person name="Lipzen A."/>
            <person name="Lutzoni F."/>
            <person name="Magnuson J."/>
            <person name="Mondo S."/>
            <person name="Nolan M."/>
            <person name="Ohm R."/>
            <person name="Pangilinan J."/>
            <person name="Park H.-J."/>
            <person name="Ramirez L."/>
            <person name="Alfaro M."/>
            <person name="Sun H."/>
            <person name="Tritt A."/>
            <person name="Yoshinaga Y."/>
            <person name="Zwiers L.-H."/>
            <person name="Turgeon B."/>
            <person name="Goodwin S."/>
            <person name="Spatafora J."/>
            <person name="Crous P."/>
            <person name="Grigoriev I."/>
        </authorList>
    </citation>
    <scope>NUCLEOTIDE SEQUENCE</scope>
    <source>
        <strain evidence="1">CBS 116435</strain>
    </source>
</reference>
<protein>
    <submittedName>
        <fullName evidence="1">Uncharacterized protein</fullName>
    </submittedName>
</protein>
<dbReference type="EMBL" id="MU003812">
    <property type="protein sequence ID" value="KAF2719389.1"/>
    <property type="molecule type" value="Genomic_DNA"/>
</dbReference>
<dbReference type="AlphaFoldDB" id="A0A9P4Q762"/>
<dbReference type="Proteomes" id="UP000799441">
    <property type="component" value="Unassembled WGS sequence"/>
</dbReference>
<evidence type="ECO:0000313" key="1">
    <source>
        <dbReference type="EMBL" id="KAF2719389.1"/>
    </source>
</evidence>
<sequence>MQSAGDITLGWLRRRRWRRGKPFLEAAVVCMRCEAITRHGECITTHACSDQIREEAYEVTRRRNSLSCSYGKWTRCWDALRAAVFSLVV</sequence>
<keyword evidence="2" id="KW-1185">Reference proteome</keyword>
<evidence type="ECO:0000313" key="2">
    <source>
        <dbReference type="Proteomes" id="UP000799441"/>
    </source>
</evidence>
<accession>A0A9P4Q762</accession>
<name>A0A9P4Q762_9PEZI</name>
<comment type="caution">
    <text evidence="1">The sequence shown here is derived from an EMBL/GenBank/DDBJ whole genome shotgun (WGS) entry which is preliminary data.</text>
</comment>
<proteinExistence type="predicted"/>